<evidence type="ECO:0000256" key="5">
    <source>
        <dbReference type="ARBA" id="ARBA00022617"/>
    </source>
</evidence>
<dbReference type="InterPro" id="IPR052168">
    <property type="entry name" value="Cytochrome_b561_oxidase"/>
</dbReference>
<evidence type="ECO:0000256" key="11">
    <source>
        <dbReference type="ARBA" id="ARBA00023136"/>
    </source>
</evidence>
<dbReference type="GO" id="GO:0005886">
    <property type="term" value="C:plasma membrane"/>
    <property type="evidence" value="ECO:0007669"/>
    <property type="project" value="UniProtKB-SubCell"/>
</dbReference>
<keyword evidence="4" id="KW-1003">Cell membrane</keyword>
<proteinExistence type="inferred from homology"/>
<feature type="transmembrane region" description="Helical" evidence="13">
    <location>
        <begin position="148"/>
        <end position="169"/>
    </location>
</feature>
<keyword evidence="8" id="KW-0249">Electron transport</keyword>
<feature type="domain" description="Cytochrome b561 bacterial/Ni-hydrogenase" evidence="14">
    <location>
        <begin position="11"/>
        <end position="181"/>
    </location>
</feature>
<keyword evidence="3" id="KW-0813">Transport</keyword>
<evidence type="ECO:0000313" key="16">
    <source>
        <dbReference type="Proteomes" id="UP000504724"/>
    </source>
</evidence>
<keyword evidence="7" id="KW-0479">Metal-binding</keyword>
<evidence type="ECO:0000256" key="13">
    <source>
        <dbReference type="SAM" id="Phobius"/>
    </source>
</evidence>
<dbReference type="InterPro" id="IPR016174">
    <property type="entry name" value="Di-haem_cyt_TM"/>
</dbReference>
<dbReference type="EMBL" id="CP054020">
    <property type="protein sequence ID" value="QKI89856.1"/>
    <property type="molecule type" value="Genomic_DNA"/>
</dbReference>
<evidence type="ECO:0000313" key="15">
    <source>
        <dbReference type="EMBL" id="QKI89856.1"/>
    </source>
</evidence>
<dbReference type="Proteomes" id="UP000504724">
    <property type="component" value="Chromosome"/>
</dbReference>
<evidence type="ECO:0000256" key="1">
    <source>
        <dbReference type="ARBA" id="ARBA00001970"/>
    </source>
</evidence>
<feature type="transmembrane region" description="Helical" evidence="13">
    <location>
        <begin position="12"/>
        <end position="31"/>
    </location>
</feature>
<gene>
    <name evidence="15" type="ORF">HQN79_09850</name>
</gene>
<sequence>MDTKQQLSRQTLFLHWVVAFGMIAMLASGVYMDEAEVFALYPWHKSFGVLLLAFILWRIYWRVKNGWLEPVREYKPLEITLSKVVHWVLIVGTVLMPISGMMMSGLGGHGIPFFGLELLARNPDPQNPQEVIALNATLAGLGKTLHGLGGNLIILAVVLHIAGALKHHFIDKDATLKRMTGQRLSDND</sequence>
<evidence type="ECO:0000256" key="4">
    <source>
        <dbReference type="ARBA" id="ARBA00022475"/>
    </source>
</evidence>
<evidence type="ECO:0000256" key="10">
    <source>
        <dbReference type="ARBA" id="ARBA00023004"/>
    </source>
</evidence>
<dbReference type="InterPro" id="IPR011577">
    <property type="entry name" value="Cyt_b561_bac/Ni-Hgenase"/>
</dbReference>
<keyword evidence="11 13" id="KW-0472">Membrane</keyword>
<keyword evidence="10" id="KW-0408">Iron</keyword>
<dbReference type="RefSeq" id="WP_173286054.1">
    <property type="nucleotide sequence ID" value="NZ_CP054020.1"/>
</dbReference>
<reference evidence="15 16" key="1">
    <citation type="submission" date="2020-05" db="EMBL/GenBank/DDBJ databases">
        <title>Thiomicrorhabdus sediminis sp.nov. and Thiomicrorhabdus xiamenensis sp.nov., novel sulfur-oxidizing bacteria isolated from coastal sediment.</title>
        <authorList>
            <person name="Liu X."/>
        </authorList>
    </citation>
    <scope>NUCLEOTIDE SEQUENCE [LARGE SCALE GENOMIC DNA]</scope>
    <source>
        <strain evidence="15 16">G2</strain>
    </source>
</reference>
<dbReference type="Gene3D" id="1.20.950.20">
    <property type="entry name" value="Transmembrane di-heme cytochromes, Chain C"/>
    <property type="match status" value="1"/>
</dbReference>
<evidence type="ECO:0000256" key="12">
    <source>
        <dbReference type="ARBA" id="ARBA00037975"/>
    </source>
</evidence>
<dbReference type="PANTHER" id="PTHR30529:SF7">
    <property type="entry name" value="CYTOCHROME B561 BACTERIAL_NI-HYDROGENASE DOMAIN-CONTAINING PROTEIN"/>
    <property type="match status" value="1"/>
</dbReference>
<dbReference type="KEGG" id="txa:HQN79_09850"/>
<comment type="subcellular location">
    <subcellularLocation>
        <location evidence="2">Cell membrane</location>
        <topology evidence="2">Multi-pass membrane protein</topology>
    </subcellularLocation>
</comment>
<dbReference type="GO" id="GO:0009055">
    <property type="term" value="F:electron transfer activity"/>
    <property type="evidence" value="ECO:0007669"/>
    <property type="project" value="InterPro"/>
</dbReference>
<feature type="transmembrane region" description="Helical" evidence="13">
    <location>
        <begin position="43"/>
        <end position="63"/>
    </location>
</feature>
<dbReference type="SUPFAM" id="SSF81342">
    <property type="entry name" value="Transmembrane di-heme cytochromes"/>
    <property type="match status" value="1"/>
</dbReference>
<keyword evidence="16" id="KW-1185">Reference proteome</keyword>
<feature type="transmembrane region" description="Helical" evidence="13">
    <location>
        <begin position="84"/>
        <end position="106"/>
    </location>
</feature>
<name>A0A7D4P5F1_9GAMM</name>
<keyword evidence="5" id="KW-0349">Heme</keyword>
<dbReference type="GO" id="GO:0046872">
    <property type="term" value="F:metal ion binding"/>
    <property type="evidence" value="ECO:0007669"/>
    <property type="project" value="UniProtKB-KW"/>
</dbReference>
<comment type="similarity">
    <text evidence="12">Belongs to the cytochrome b561 family.</text>
</comment>
<accession>A0A7D4P5F1</accession>
<dbReference type="AlphaFoldDB" id="A0A7D4P5F1"/>
<evidence type="ECO:0000256" key="6">
    <source>
        <dbReference type="ARBA" id="ARBA00022692"/>
    </source>
</evidence>
<evidence type="ECO:0000256" key="2">
    <source>
        <dbReference type="ARBA" id="ARBA00004651"/>
    </source>
</evidence>
<evidence type="ECO:0000256" key="9">
    <source>
        <dbReference type="ARBA" id="ARBA00022989"/>
    </source>
</evidence>
<organism evidence="15 16">
    <name type="scientific">Thiomicrorhabdus xiamenensis</name>
    <dbReference type="NCBI Taxonomy" id="2739063"/>
    <lineage>
        <taxon>Bacteria</taxon>
        <taxon>Pseudomonadati</taxon>
        <taxon>Pseudomonadota</taxon>
        <taxon>Gammaproteobacteria</taxon>
        <taxon>Thiotrichales</taxon>
        <taxon>Piscirickettsiaceae</taxon>
        <taxon>Thiomicrorhabdus</taxon>
    </lineage>
</organism>
<evidence type="ECO:0000256" key="7">
    <source>
        <dbReference type="ARBA" id="ARBA00022723"/>
    </source>
</evidence>
<protein>
    <submittedName>
        <fullName evidence="15">Cytochrome b</fullName>
    </submittedName>
</protein>
<dbReference type="GO" id="GO:0020037">
    <property type="term" value="F:heme binding"/>
    <property type="evidence" value="ECO:0007669"/>
    <property type="project" value="TreeGrafter"/>
</dbReference>
<evidence type="ECO:0000259" key="14">
    <source>
        <dbReference type="Pfam" id="PF01292"/>
    </source>
</evidence>
<dbReference type="PANTHER" id="PTHR30529">
    <property type="entry name" value="CYTOCHROME B561"/>
    <property type="match status" value="1"/>
</dbReference>
<keyword evidence="6 13" id="KW-0812">Transmembrane</keyword>
<comment type="cofactor">
    <cofactor evidence="1">
        <name>heme b</name>
        <dbReference type="ChEBI" id="CHEBI:60344"/>
    </cofactor>
</comment>
<evidence type="ECO:0000256" key="8">
    <source>
        <dbReference type="ARBA" id="ARBA00022982"/>
    </source>
</evidence>
<dbReference type="Pfam" id="PF01292">
    <property type="entry name" value="Ni_hydr_CYTB"/>
    <property type="match status" value="1"/>
</dbReference>
<dbReference type="GO" id="GO:0022904">
    <property type="term" value="P:respiratory electron transport chain"/>
    <property type="evidence" value="ECO:0007669"/>
    <property type="project" value="InterPro"/>
</dbReference>
<keyword evidence="9 13" id="KW-1133">Transmembrane helix</keyword>
<evidence type="ECO:0000256" key="3">
    <source>
        <dbReference type="ARBA" id="ARBA00022448"/>
    </source>
</evidence>